<comment type="subcellular location">
    <subcellularLocation>
        <location evidence="1">Membrane</location>
        <topology evidence="1">Multi-pass membrane protein</topology>
    </subcellularLocation>
</comment>
<dbReference type="GO" id="GO:0006874">
    <property type="term" value="P:intracellular calcium ion homeostasis"/>
    <property type="evidence" value="ECO:0007669"/>
    <property type="project" value="TreeGrafter"/>
</dbReference>
<feature type="transmembrane region" description="Helical" evidence="5">
    <location>
        <begin position="115"/>
        <end position="135"/>
    </location>
</feature>
<feature type="transmembrane region" description="Helical" evidence="5">
    <location>
        <begin position="85"/>
        <end position="103"/>
    </location>
</feature>
<feature type="domain" description="Sodium/calcium exchanger membrane region" evidence="6">
    <location>
        <begin position="190"/>
        <end position="337"/>
    </location>
</feature>
<evidence type="ECO:0000256" key="2">
    <source>
        <dbReference type="ARBA" id="ARBA00022692"/>
    </source>
</evidence>
<feature type="transmembrane region" description="Helical" evidence="5">
    <location>
        <begin position="141"/>
        <end position="162"/>
    </location>
</feature>
<dbReference type="InterPro" id="IPR004481">
    <property type="entry name" value="K/Na/Ca-exchanger"/>
</dbReference>
<evidence type="ECO:0000256" key="5">
    <source>
        <dbReference type="SAM" id="Phobius"/>
    </source>
</evidence>
<reference evidence="7" key="1">
    <citation type="submission" date="2019-11" db="EMBL/GenBank/DDBJ databases">
        <authorList>
            <person name="Li J."/>
        </authorList>
    </citation>
    <scope>NUCLEOTIDE SEQUENCE</scope>
    <source>
        <strain evidence="7">B6B</strain>
    </source>
</reference>
<comment type="caution">
    <text evidence="7">The sequence shown here is derived from an EMBL/GenBank/DDBJ whole genome shotgun (WGS) entry which is preliminary data.</text>
</comment>
<dbReference type="Gene3D" id="1.20.1420.30">
    <property type="entry name" value="NCX, central ion-binding region"/>
    <property type="match status" value="1"/>
</dbReference>
<dbReference type="GO" id="GO:0005886">
    <property type="term" value="C:plasma membrane"/>
    <property type="evidence" value="ECO:0007669"/>
    <property type="project" value="TreeGrafter"/>
</dbReference>
<evidence type="ECO:0000313" key="7">
    <source>
        <dbReference type="EMBL" id="MRH43770.1"/>
    </source>
</evidence>
<dbReference type="Pfam" id="PF01699">
    <property type="entry name" value="Na_Ca_ex"/>
    <property type="match status" value="2"/>
</dbReference>
<gene>
    <name evidence="7" type="ORF">GH741_13920</name>
</gene>
<dbReference type="PANTHER" id="PTHR10846:SF8">
    <property type="entry name" value="INNER MEMBRANE PROTEIN YRBG"/>
    <property type="match status" value="1"/>
</dbReference>
<evidence type="ECO:0000256" key="3">
    <source>
        <dbReference type="ARBA" id="ARBA00022989"/>
    </source>
</evidence>
<feature type="transmembrane region" description="Helical" evidence="5">
    <location>
        <begin position="288"/>
        <end position="307"/>
    </location>
</feature>
<feature type="transmembrane region" description="Helical" evidence="5">
    <location>
        <begin position="46"/>
        <end position="65"/>
    </location>
</feature>
<feature type="transmembrane region" description="Helical" evidence="5">
    <location>
        <begin position="253"/>
        <end position="276"/>
    </location>
</feature>
<dbReference type="InterPro" id="IPR044880">
    <property type="entry name" value="NCX_ion-bd_dom_sf"/>
</dbReference>
<keyword evidence="3 5" id="KW-1133">Transmembrane helix</keyword>
<dbReference type="AlphaFoldDB" id="A0A6A8DEW0"/>
<dbReference type="GO" id="GO:0008273">
    <property type="term" value="F:calcium, potassium:sodium antiporter activity"/>
    <property type="evidence" value="ECO:0007669"/>
    <property type="project" value="TreeGrafter"/>
</dbReference>
<name>A0A6A8DEW0_9BACI</name>
<dbReference type="OrthoDB" id="9794225at2"/>
<feature type="transmembrane region" description="Helical" evidence="5">
    <location>
        <begin position="12"/>
        <end position="34"/>
    </location>
</feature>
<protein>
    <submittedName>
        <fullName evidence="7">Sodium:calcium antiporter</fullName>
    </submittedName>
</protein>
<organism evidence="7 8">
    <name type="scientific">Aquibacillus halophilus</name>
    <dbReference type="NCBI Taxonomy" id="930132"/>
    <lineage>
        <taxon>Bacteria</taxon>
        <taxon>Bacillati</taxon>
        <taxon>Bacillota</taxon>
        <taxon>Bacilli</taxon>
        <taxon>Bacillales</taxon>
        <taxon>Bacillaceae</taxon>
        <taxon>Aquibacillus</taxon>
    </lineage>
</organism>
<proteinExistence type="predicted"/>
<feature type="transmembrane region" description="Helical" evidence="5">
    <location>
        <begin position="316"/>
        <end position="339"/>
    </location>
</feature>
<sequence length="340" mass="36628">MLVFHRWKGVVILLPYVAFTIAALVSILSAIKLSTYADLISKQTRFTGFLVGTMLLAVATSLPELTTTVSAAAIGNADIAIGNGLGSILFNLFILFAMDLIFYKKRIFLEGTQNQMFPGLLCVVLLLVVFFSLWFDSNVEVLGIGLTSIIICATYVGGLWLISRKQKGETSSEETQESSEKQAGSLRKIVIRFGLFAILILISGSVLSIAGDSIARNTGISSTAIGSFLVAAASSFPDAVSVFVALKVLNINLAIGTLLGSNLFNILVLCIGDIFFRSGSIWVAAEDKHMLTAGIGVLLTSAVILIVRRKTARTQLWYLAPSFLVITSYVLFVIVIWSLP</sequence>
<dbReference type="Proteomes" id="UP000799092">
    <property type="component" value="Unassembled WGS sequence"/>
</dbReference>
<dbReference type="EMBL" id="WJNG01000011">
    <property type="protein sequence ID" value="MRH43770.1"/>
    <property type="molecule type" value="Genomic_DNA"/>
</dbReference>
<dbReference type="GO" id="GO:0005262">
    <property type="term" value="F:calcium channel activity"/>
    <property type="evidence" value="ECO:0007669"/>
    <property type="project" value="TreeGrafter"/>
</dbReference>
<keyword evidence="2 5" id="KW-0812">Transmembrane</keyword>
<feature type="transmembrane region" description="Helical" evidence="5">
    <location>
        <begin position="189"/>
        <end position="211"/>
    </location>
</feature>
<feature type="domain" description="Sodium/calcium exchanger membrane region" evidence="6">
    <location>
        <begin position="16"/>
        <end position="158"/>
    </location>
</feature>
<evidence type="ECO:0000313" key="8">
    <source>
        <dbReference type="Proteomes" id="UP000799092"/>
    </source>
</evidence>
<feature type="transmembrane region" description="Helical" evidence="5">
    <location>
        <begin position="223"/>
        <end position="246"/>
    </location>
</feature>
<evidence type="ECO:0000259" key="6">
    <source>
        <dbReference type="Pfam" id="PF01699"/>
    </source>
</evidence>
<dbReference type="PANTHER" id="PTHR10846">
    <property type="entry name" value="SODIUM/POTASSIUM/CALCIUM EXCHANGER"/>
    <property type="match status" value="1"/>
</dbReference>
<evidence type="ECO:0000256" key="1">
    <source>
        <dbReference type="ARBA" id="ARBA00004141"/>
    </source>
</evidence>
<dbReference type="InterPro" id="IPR004837">
    <property type="entry name" value="NaCa_Exmemb"/>
</dbReference>
<keyword evidence="4 5" id="KW-0472">Membrane</keyword>
<keyword evidence="8" id="KW-1185">Reference proteome</keyword>
<evidence type="ECO:0000256" key="4">
    <source>
        <dbReference type="ARBA" id="ARBA00023136"/>
    </source>
</evidence>
<accession>A0A6A8DEW0</accession>